<accession>A0ABR1IWE0</accession>
<sequence>MVSEWNKGFTPMVFYNQKREDFFNAVEKLYHQMRTSKSQDSSTMALSTDYRKLCEFFKPFRGDGPALVIALDEAQELMKWRGGSGNGYSPAHILGRVIRECSAPESGPDVWVVFSSTSYFAAPAVIHSLQRMLDDGLPLFPPFSALEWDIFAAPVKELSVLSVGSYEDVISFGRPL</sequence>
<dbReference type="EMBL" id="JBANRG010000057">
    <property type="protein sequence ID" value="KAK7442783.1"/>
    <property type="molecule type" value="Genomic_DNA"/>
</dbReference>
<evidence type="ECO:0000313" key="2">
    <source>
        <dbReference type="Proteomes" id="UP001498398"/>
    </source>
</evidence>
<dbReference type="Proteomes" id="UP001498398">
    <property type="component" value="Unassembled WGS sequence"/>
</dbReference>
<gene>
    <name evidence="1" type="ORF">VKT23_016028</name>
</gene>
<proteinExistence type="predicted"/>
<organism evidence="1 2">
    <name type="scientific">Marasmiellus scandens</name>
    <dbReference type="NCBI Taxonomy" id="2682957"/>
    <lineage>
        <taxon>Eukaryota</taxon>
        <taxon>Fungi</taxon>
        <taxon>Dikarya</taxon>
        <taxon>Basidiomycota</taxon>
        <taxon>Agaricomycotina</taxon>
        <taxon>Agaricomycetes</taxon>
        <taxon>Agaricomycetidae</taxon>
        <taxon>Agaricales</taxon>
        <taxon>Marasmiineae</taxon>
        <taxon>Omphalotaceae</taxon>
        <taxon>Marasmiellus</taxon>
    </lineage>
</organism>
<name>A0ABR1IWE0_9AGAR</name>
<evidence type="ECO:0000313" key="1">
    <source>
        <dbReference type="EMBL" id="KAK7442783.1"/>
    </source>
</evidence>
<reference evidence="1 2" key="1">
    <citation type="submission" date="2024-01" db="EMBL/GenBank/DDBJ databases">
        <title>A draft genome for the cacao thread blight pathogen Marasmiellus scandens.</title>
        <authorList>
            <person name="Baruah I.K."/>
            <person name="Leung J."/>
            <person name="Bukari Y."/>
            <person name="Amoako-Attah I."/>
            <person name="Meinhardt L.W."/>
            <person name="Bailey B.A."/>
            <person name="Cohen S.P."/>
        </authorList>
    </citation>
    <scope>NUCLEOTIDE SEQUENCE [LARGE SCALE GENOMIC DNA]</scope>
    <source>
        <strain evidence="1 2">GH-19</strain>
    </source>
</reference>
<keyword evidence="2" id="KW-1185">Reference proteome</keyword>
<comment type="caution">
    <text evidence="1">The sequence shown here is derived from an EMBL/GenBank/DDBJ whole genome shotgun (WGS) entry which is preliminary data.</text>
</comment>
<protein>
    <submittedName>
        <fullName evidence="1">Uncharacterized protein</fullName>
    </submittedName>
</protein>